<comment type="similarity">
    <text evidence="8">Belongs to the protein kinase superfamily. STE Ser/Thr protein kinase family. MAP kinase kinase subfamily.</text>
</comment>
<keyword evidence="5" id="KW-0418">Kinase</keyword>
<dbReference type="GO" id="GO:0004674">
    <property type="term" value="F:protein serine/threonine kinase activity"/>
    <property type="evidence" value="ECO:0007669"/>
    <property type="project" value="UniProtKB-KW"/>
</dbReference>
<dbReference type="GO" id="GO:0005783">
    <property type="term" value="C:endoplasmic reticulum"/>
    <property type="evidence" value="ECO:0007669"/>
    <property type="project" value="Ensembl"/>
</dbReference>
<dbReference type="GO" id="GO:0005874">
    <property type="term" value="C:microtubule"/>
    <property type="evidence" value="ECO:0007669"/>
    <property type="project" value="Ensembl"/>
</dbReference>
<evidence type="ECO:0000256" key="5">
    <source>
        <dbReference type="ARBA" id="ARBA00022777"/>
    </source>
</evidence>
<dbReference type="GO" id="GO:0070371">
    <property type="term" value="P:ERK1 and ERK2 cascade"/>
    <property type="evidence" value="ECO:0007669"/>
    <property type="project" value="Ensembl"/>
</dbReference>
<accession>A0A8C8YBH3</accession>
<dbReference type="AlphaFoldDB" id="A0A8C8YBH3"/>
<reference evidence="21" key="1">
    <citation type="submission" date="2025-08" db="UniProtKB">
        <authorList>
            <consortium name="Ensembl"/>
        </authorList>
    </citation>
    <scope>IDENTIFICATION</scope>
</reference>
<dbReference type="GO" id="GO:0005911">
    <property type="term" value="C:cell-cell junction"/>
    <property type="evidence" value="ECO:0007669"/>
    <property type="project" value="Ensembl"/>
</dbReference>
<evidence type="ECO:0000256" key="16">
    <source>
        <dbReference type="PROSITE-ProRule" id="PRU10141"/>
    </source>
</evidence>
<keyword evidence="1 17" id="KW-0723">Serine/threonine-protein kinase</keyword>
<evidence type="ECO:0000256" key="15">
    <source>
        <dbReference type="ARBA" id="ARBA00051693"/>
    </source>
</evidence>
<gene>
    <name evidence="21" type="primary">MAP2K2</name>
</gene>
<evidence type="ECO:0000256" key="1">
    <source>
        <dbReference type="ARBA" id="ARBA00022527"/>
    </source>
</evidence>
<keyword evidence="22" id="KW-1185">Reference proteome</keyword>
<evidence type="ECO:0000256" key="12">
    <source>
        <dbReference type="ARBA" id="ARBA00042349"/>
    </source>
</evidence>
<dbReference type="Pfam" id="PF00069">
    <property type="entry name" value="Pkinase"/>
    <property type="match status" value="1"/>
</dbReference>
<dbReference type="GO" id="GO:0005829">
    <property type="term" value="C:cytosol"/>
    <property type="evidence" value="ECO:0007669"/>
    <property type="project" value="Ensembl"/>
</dbReference>
<dbReference type="GO" id="GO:0090170">
    <property type="term" value="P:regulation of Golgi inheritance"/>
    <property type="evidence" value="ECO:0007669"/>
    <property type="project" value="UniProtKB-ARBA"/>
</dbReference>
<dbReference type="Gene3D" id="1.10.510.10">
    <property type="entry name" value="Transferase(Phosphotransferase) domain 1"/>
    <property type="match status" value="1"/>
</dbReference>
<feature type="binding site" evidence="16">
    <location>
        <position position="101"/>
    </location>
    <ligand>
        <name>ATP</name>
        <dbReference type="ChEBI" id="CHEBI:30616"/>
    </ligand>
</feature>
<dbReference type="GO" id="GO:0005739">
    <property type="term" value="C:mitochondrion"/>
    <property type="evidence" value="ECO:0007669"/>
    <property type="project" value="UniProtKB-ARBA"/>
</dbReference>
<dbReference type="GO" id="GO:0005925">
    <property type="term" value="C:focal adhesion"/>
    <property type="evidence" value="ECO:0007669"/>
    <property type="project" value="UniProtKB-ARBA"/>
</dbReference>
<dbReference type="GO" id="GO:0030165">
    <property type="term" value="F:PDZ domain binding"/>
    <property type="evidence" value="ECO:0007669"/>
    <property type="project" value="Ensembl"/>
</dbReference>
<keyword evidence="3" id="KW-0808">Transferase</keyword>
<dbReference type="PROSITE" id="PS50011">
    <property type="entry name" value="PROTEIN_KINASE_DOM"/>
    <property type="match status" value="1"/>
</dbReference>
<evidence type="ECO:0000256" key="4">
    <source>
        <dbReference type="ARBA" id="ARBA00022741"/>
    </source>
</evidence>
<name>A0A8C8YBH3_PANLE</name>
<feature type="region of interest" description="Disordered" evidence="19">
    <location>
        <begin position="381"/>
        <end position="404"/>
    </location>
</feature>
<keyword evidence="18" id="KW-0175">Coiled coil</keyword>
<evidence type="ECO:0000256" key="17">
    <source>
        <dbReference type="RuleBase" id="RU000304"/>
    </source>
</evidence>
<keyword evidence="6 16" id="KW-0067">ATP-binding</keyword>
<evidence type="ECO:0000256" key="18">
    <source>
        <dbReference type="SAM" id="Coils"/>
    </source>
</evidence>
<comment type="catalytic activity">
    <reaction evidence="14">
        <text>L-threonyl-[protein] + ATP = O-phospho-L-threonyl-[protein] + ADP + H(+)</text>
        <dbReference type="Rhea" id="RHEA:46608"/>
        <dbReference type="Rhea" id="RHEA-COMP:11060"/>
        <dbReference type="Rhea" id="RHEA-COMP:11605"/>
        <dbReference type="ChEBI" id="CHEBI:15378"/>
        <dbReference type="ChEBI" id="CHEBI:30013"/>
        <dbReference type="ChEBI" id="CHEBI:30616"/>
        <dbReference type="ChEBI" id="CHEBI:61977"/>
        <dbReference type="ChEBI" id="CHEBI:456216"/>
        <dbReference type="EC" id="2.7.12.2"/>
    </reaction>
</comment>
<dbReference type="PROSITE" id="PS00108">
    <property type="entry name" value="PROTEIN_KINASE_ST"/>
    <property type="match status" value="1"/>
</dbReference>
<dbReference type="GO" id="GO:0005078">
    <property type="term" value="F:MAP-kinase scaffold activity"/>
    <property type="evidence" value="ECO:0007669"/>
    <property type="project" value="Ensembl"/>
</dbReference>
<evidence type="ECO:0000313" key="21">
    <source>
        <dbReference type="Ensembl" id="ENSPLOP00000029523.1"/>
    </source>
</evidence>
<dbReference type="GO" id="GO:0048471">
    <property type="term" value="C:perinuclear region of cytoplasm"/>
    <property type="evidence" value="ECO:0007669"/>
    <property type="project" value="Ensembl"/>
</dbReference>
<keyword evidence="7" id="KW-0829">Tyrosine-protein kinase</keyword>
<organism evidence="21 22">
    <name type="scientific">Panthera leo</name>
    <name type="common">Lion</name>
    <dbReference type="NCBI Taxonomy" id="9689"/>
    <lineage>
        <taxon>Eukaryota</taxon>
        <taxon>Metazoa</taxon>
        <taxon>Chordata</taxon>
        <taxon>Craniata</taxon>
        <taxon>Vertebrata</taxon>
        <taxon>Euteleostomi</taxon>
        <taxon>Mammalia</taxon>
        <taxon>Eutheria</taxon>
        <taxon>Laurasiatheria</taxon>
        <taxon>Carnivora</taxon>
        <taxon>Feliformia</taxon>
        <taxon>Felidae</taxon>
        <taxon>Pantherinae</taxon>
        <taxon>Panthera</taxon>
    </lineage>
</organism>
<evidence type="ECO:0000256" key="10">
    <source>
        <dbReference type="ARBA" id="ARBA00040617"/>
    </source>
</evidence>
<dbReference type="GO" id="GO:0004713">
    <property type="term" value="F:protein tyrosine kinase activity"/>
    <property type="evidence" value="ECO:0007669"/>
    <property type="project" value="UniProtKB-KW"/>
</dbReference>
<dbReference type="GO" id="GO:0010628">
    <property type="term" value="P:positive regulation of gene expression"/>
    <property type="evidence" value="ECO:0007669"/>
    <property type="project" value="Ensembl"/>
</dbReference>
<evidence type="ECO:0000256" key="14">
    <source>
        <dbReference type="ARBA" id="ARBA00049299"/>
    </source>
</evidence>
<dbReference type="GO" id="GO:0032872">
    <property type="term" value="P:regulation of stress-activated MAPK cascade"/>
    <property type="evidence" value="ECO:0007669"/>
    <property type="project" value="UniProtKB-ARBA"/>
</dbReference>
<feature type="region of interest" description="Disordered" evidence="19">
    <location>
        <begin position="285"/>
        <end position="304"/>
    </location>
</feature>
<feature type="domain" description="Protein kinase" evidence="20">
    <location>
        <begin position="72"/>
        <end position="404"/>
    </location>
</feature>
<dbReference type="GeneTree" id="ENSGT00940000153487"/>
<dbReference type="SUPFAM" id="SSF56112">
    <property type="entry name" value="Protein kinase-like (PK-like)"/>
    <property type="match status" value="1"/>
</dbReference>
<comment type="catalytic activity">
    <reaction evidence="15">
        <text>L-tyrosyl-[protein] + ATP = O-phospho-L-tyrosyl-[protein] + ADP + H(+)</text>
        <dbReference type="Rhea" id="RHEA:10596"/>
        <dbReference type="Rhea" id="RHEA-COMP:10136"/>
        <dbReference type="Rhea" id="RHEA-COMP:20101"/>
        <dbReference type="ChEBI" id="CHEBI:15378"/>
        <dbReference type="ChEBI" id="CHEBI:30616"/>
        <dbReference type="ChEBI" id="CHEBI:46858"/>
        <dbReference type="ChEBI" id="CHEBI:61978"/>
        <dbReference type="ChEBI" id="CHEBI:456216"/>
        <dbReference type="EC" id="2.7.12.2"/>
    </reaction>
</comment>
<evidence type="ECO:0000259" key="20">
    <source>
        <dbReference type="PROSITE" id="PS50011"/>
    </source>
</evidence>
<dbReference type="EC" id="2.7.12.2" evidence="9"/>
<dbReference type="InterPro" id="IPR011009">
    <property type="entry name" value="Kinase-like_dom_sf"/>
</dbReference>
<dbReference type="Gene3D" id="3.30.200.20">
    <property type="entry name" value="Phosphorylase Kinase, domain 1"/>
    <property type="match status" value="1"/>
</dbReference>
<dbReference type="SMART" id="SM00220">
    <property type="entry name" value="S_TKc"/>
    <property type="match status" value="1"/>
</dbReference>
<evidence type="ECO:0000256" key="3">
    <source>
        <dbReference type="ARBA" id="ARBA00022679"/>
    </source>
</evidence>
<evidence type="ECO:0000256" key="7">
    <source>
        <dbReference type="ARBA" id="ARBA00023137"/>
    </source>
</evidence>
<evidence type="ECO:0000256" key="2">
    <source>
        <dbReference type="ARBA" id="ARBA00022553"/>
    </source>
</evidence>
<dbReference type="InterPro" id="IPR050915">
    <property type="entry name" value="MAP_kinase_kinase"/>
</dbReference>
<dbReference type="GO" id="GO:0005769">
    <property type="term" value="C:early endosome"/>
    <property type="evidence" value="ECO:0007669"/>
    <property type="project" value="UniProtKB-ARBA"/>
</dbReference>
<dbReference type="Proteomes" id="UP000694399">
    <property type="component" value="Unassembled WGS sequence"/>
</dbReference>
<evidence type="ECO:0000256" key="11">
    <source>
        <dbReference type="ARBA" id="ARBA00042277"/>
    </source>
</evidence>
<keyword evidence="2" id="KW-0597">Phosphoprotein</keyword>
<dbReference type="PROSITE" id="PS00107">
    <property type="entry name" value="PROTEIN_KINASE_ATP"/>
    <property type="match status" value="1"/>
</dbReference>
<dbReference type="InterPro" id="IPR017441">
    <property type="entry name" value="Protein_kinase_ATP_BS"/>
</dbReference>
<dbReference type="GO" id="GO:0005770">
    <property type="term" value="C:late endosome"/>
    <property type="evidence" value="ECO:0007669"/>
    <property type="project" value="UniProtKB-ARBA"/>
</dbReference>
<dbReference type="GO" id="GO:0005794">
    <property type="term" value="C:Golgi apparatus"/>
    <property type="evidence" value="ECO:0007669"/>
    <property type="project" value="Ensembl"/>
</dbReference>
<dbReference type="GO" id="GO:0004708">
    <property type="term" value="F:MAP kinase kinase activity"/>
    <property type="evidence" value="ECO:0007669"/>
    <property type="project" value="UniProtKB-EC"/>
</dbReference>
<dbReference type="PANTHER" id="PTHR47448:SF3">
    <property type="entry name" value="MITOGEN-ACTIVATED PROTEIN KINASE KINASE 2"/>
    <property type="match status" value="1"/>
</dbReference>
<dbReference type="InterPro" id="IPR000719">
    <property type="entry name" value="Prot_kinase_dom"/>
</dbReference>
<evidence type="ECO:0000313" key="22">
    <source>
        <dbReference type="Proteomes" id="UP000694399"/>
    </source>
</evidence>
<dbReference type="GO" id="GO:0097110">
    <property type="term" value="F:scaffold protein binding"/>
    <property type="evidence" value="ECO:0007669"/>
    <property type="project" value="Ensembl"/>
</dbReference>
<dbReference type="GO" id="GO:0045893">
    <property type="term" value="P:positive regulation of DNA-templated transcription"/>
    <property type="evidence" value="ECO:0007669"/>
    <property type="project" value="Ensembl"/>
</dbReference>
<evidence type="ECO:0000256" key="13">
    <source>
        <dbReference type="ARBA" id="ARBA00049014"/>
    </source>
</evidence>
<evidence type="ECO:0000256" key="6">
    <source>
        <dbReference type="ARBA" id="ARBA00022840"/>
    </source>
</evidence>
<evidence type="ECO:0000256" key="19">
    <source>
        <dbReference type="SAM" id="MobiDB-lite"/>
    </source>
</evidence>
<proteinExistence type="inferred from homology"/>
<dbReference type="FunFam" id="3.30.200.20:FF:000100">
    <property type="entry name" value="Dual specificity mitogen-activated protein kinase kinase 1"/>
    <property type="match status" value="1"/>
</dbReference>
<dbReference type="GO" id="GO:0005524">
    <property type="term" value="F:ATP binding"/>
    <property type="evidence" value="ECO:0007669"/>
    <property type="project" value="UniProtKB-UniRule"/>
</dbReference>
<dbReference type="GO" id="GO:0043539">
    <property type="term" value="F:protein serine/threonine kinase activator activity"/>
    <property type="evidence" value="ECO:0007669"/>
    <property type="project" value="Ensembl"/>
</dbReference>
<reference evidence="21" key="2">
    <citation type="submission" date="2025-09" db="UniProtKB">
        <authorList>
            <consortium name="Ensembl"/>
        </authorList>
    </citation>
    <scope>IDENTIFICATION</scope>
</reference>
<sequence>MLARRKPVLPALTINPAIAEGPSPTSEGASEANLVDLQKKLAELELDEQQKKRLEAFLTQKAKVGELKDDDFERISELGAGNGGVVTKVQHRPSGLIMARKLIHLEIKPAIRNQIIRELQVLHGCNSPYIVGFYGAFYSDGEISICMEHMDGGSLDQVLKEAKRIPEEILGKVSIAVLRGLAYLREKHQIMHRDVKPSNILVNSRGEIKLCDFGVSGQLIDSMANSFVGTRSYMSPERLQGTHYSVQSDIWSMGLSLVELSIGRYPIPPPDAKELEATFGRPVVDGAEGEPHSISPRPRPPGRPVSGMARIGNFGLDGQCCPSGVSRGGLWGRPPGPGPIQGQLHVLTSCETNLSAKLSSGWFFQHFIPETLKRRERPTGIAQRAPRGPPPGLWAKALPFGNRD</sequence>
<evidence type="ECO:0000256" key="9">
    <source>
        <dbReference type="ARBA" id="ARBA00038999"/>
    </source>
</evidence>
<dbReference type="PANTHER" id="PTHR47448">
    <property type="entry name" value="DUAL SPECIFICITY MITOGEN-ACTIVATED PROTEIN KINASE KINASE DSOR1-LIKE PROTEIN"/>
    <property type="match status" value="1"/>
</dbReference>
<dbReference type="Ensembl" id="ENSPLOT00000032601.1">
    <property type="protein sequence ID" value="ENSPLOP00000029523.1"/>
    <property type="gene ID" value="ENSPLOG00000021607.1"/>
</dbReference>
<comment type="catalytic activity">
    <reaction evidence="13">
        <text>L-seryl-[protein] + ATP = O-phospho-L-seryl-[protein] + ADP + H(+)</text>
        <dbReference type="Rhea" id="RHEA:17989"/>
        <dbReference type="Rhea" id="RHEA-COMP:9863"/>
        <dbReference type="Rhea" id="RHEA-COMP:11604"/>
        <dbReference type="ChEBI" id="CHEBI:15378"/>
        <dbReference type="ChEBI" id="CHEBI:29999"/>
        <dbReference type="ChEBI" id="CHEBI:30616"/>
        <dbReference type="ChEBI" id="CHEBI:83421"/>
        <dbReference type="ChEBI" id="CHEBI:456216"/>
        <dbReference type="EC" id="2.7.12.2"/>
    </reaction>
</comment>
<evidence type="ECO:0000256" key="8">
    <source>
        <dbReference type="ARBA" id="ARBA00038035"/>
    </source>
</evidence>
<feature type="coiled-coil region" evidence="18">
    <location>
        <begin position="27"/>
        <end position="54"/>
    </location>
</feature>
<dbReference type="GO" id="GO:0009898">
    <property type="term" value="C:cytoplasmic side of plasma membrane"/>
    <property type="evidence" value="ECO:0007669"/>
    <property type="project" value="Ensembl"/>
</dbReference>
<protein>
    <recommendedName>
        <fullName evidence="10">Dual specificity mitogen-activated protein kinase kinase 2</fullName>
        <ecNumber evidence="9">2.7.12.2</ecNumber>
    </recommendedName>
    <alternativeName>
        <fullName evidence="12">ERK activator kinase 2</fullName>
    </alternativeName>
    <alternativeName>
        <fullName evidence="11">MAPK/ERK kinase 2</fullName>
    </alternativeName>
</protein>
<dbReference type="GO" id="GO:2000641">
    <property type="term" value="P:regulation of early endosome to late endosome transport"/>
    <property type="evidence" value="ECO:0007669"/>
    <property type="project" value="UniProtKB-ARBA"/>
</dbReference>
<keyword evidence="4 16" id="KW-0547">Nucleotide-binding</keyword>
<dbReference type="InterPro" id="IPR008271">
    <property type="entry name" value="Ser/Thr_kinase_AS"/>
</dbReference>